<keyword evidence="2" id="KW-1185">Reference proteome</keyword>
<dbReference type="Proteomes" id="UP001420932">
    <property type="component" value="Unassembled WGS sequence"/>
</dbReference>
<reference evidence="1 2" key="1">
    <citation type="submission" date="2024-01" db="EMBL/GenBank/DDBJ databases">
        <title>Genome assemblies of Stephania.</title>
        <authorList>
            <person name="Yang L."/>
        </authorList>
    </citation>
    <scope>NUCLEOTIDE SEQUENCE [LARGE SCALE GENOMIC DNA]</scope>
    <source>
        <strain evidence="1">YNDBR</strain>
        <tissue evidence="1">Leaf</tissue>
    </source>
</reference>
<evidence type="ECO:0000313" key="2">
    <source>
        <dbReference type="Proteomes" id="UP001420932"/>
    </source>
</evidence>
<protein>
    <submittedName>
        <fullName evidence="1">Uncharacterized protein</fullName>
    </submittedName>
</protein>
<gene>
    <name evidence="1" type="ORF">Syun_018503</name>
</gene>
<proteinExistence type="predicted"/>
<evidence type="ECO:0000313" key="1">
    <source>
        <dbReference type="EMBL" id="KAK9120886.1"/>
    </source>
</evidence>
<organism evidence="1 2">
    <name type="scientific">Stephania yunnanensis</name>
    <dbReference type="NCBI Taxonomy" id="152371"/>
    <lineage>
        <taxon>Eukaryota</taxon>
        <taxon>Viridiplantae</taxon>
        <taxon>Streptophyta</taxon>
        <taxon>Embryophyta</taxon>
        <taxon>Tracheophyta</taxon>
        <taxon>Spermatophyta</taxon>
        <taxon>Magnoliopsida</taxon>
        <taxon>Ranunculales</taxon>
        <taxon>Menispermaceae</taxon>
        <taxon>Menispermoideae</taxon>
        <taxon>Cissampelideae</taxon>
        <taxon>Stephania</taxon>
    </lineage>
</organism>
<comment type="caution">
    <text evidence="1">The sequence shown here is derived from an EMBL/GenBank/DDBJ whole genome shotgun (WGS) entry which is preliminary data.</text>
</comment>
<dbReference type="EMBL" id="JBBNAF010000008">
    <property type="protein sequence ID" value="KAK9120886.1"/>
    <property type="molecule type" value="Genomic_DNA"/>
</dbReference>
<dbReference type="AlphaFoldDB" id="A0AAP0IUP5"/>
<sequence length="72" mass="7679">MCVGIQSPISKEASTVEDPYTLLSERLTWSLQVPSLPFLSKVDVGAAINVGNQVCLNSLMLLASSCHSIMIA</sequence>
<accession>A0AAP0IUP5</accession>
<name>A0AAP0IUP5_9MAGN</name>